<proteinExistence type="predicted"/>
<protein>
    <submittedName>
        <fullName evidence="1">Uncharacterized protein</fullName>
    </submittedName>
</protein>
<name>A0A0F4VK94_9HYPH</name>
<organism evidence="1 2">
    <name type="scientific">Candidatus Liberibacter solanacearum</name>
    <dbReference type="NCBI Taxonomy" id="556287"/>
    <lineage>
        <taxon>Bacteria</taxon>
        <taxon>Pseudomonadati</taxon>
        <taxon>Pseudomonadota</taxon>
        <taxon>Alphaproteobacteria</taxon>
        <taxon>Hyphomicrobiales</taxon>
        <taxon>Rhizobiaceae</taxon>
        <taxon>Liberibacter</taxon>
    </lineage>
</organism>
<evidence type="ECO:0000313" key="2">
    <source>
        <dbReference type="Proteomes" id="UP000033731"/>
    </source>
</evidence>
<dbReference type="AlphaFoldDB" id="A0A0F4VK94"/>
<sequence length="37" mass="4464">MNQNIANEVLLFETQKKETMRHHPIPLFTGMFKRYSL</sequence>
<accession>A0A0F4VK94</accession>
<evidence type="ECO:0000313" key="1">
    <source>
        <dbReference type="EMBL" id="KJZ81938.1"/>
    </source>
</evidence>
<comment type="caution">
    <text evidence="1">The sequence shown here is derived from an EMBL/GenBank/DDBJ whole genome shotgun (WGS) entry which is preliminary data.</text>
</comment>
<gene>
    <name evidence="1" type="ORF">DJ66_0668</name>
</gene>
<dbReference type="PATRIC" id="fig|556287.9.peg.695"/>
<dbReference type="Proteomes" id="UP000033731">
    <property type="component" value="Unassembled WGS sequence"/>
</dbReference>
<reference evidence="1 2" key="1">
    <citation type="journal article" date="2015" name="Phytopathology">
        <title>Genomes of Candidatus Liberibacter solanacearum haplotype A from New Zealand and the USA suggest significant genome plasticity in the species.</title>
        <authorList>
            <person name="Thompson S.M."/>
            <person name="Johnson C.P."/>
            <person name="Lu A.Y."/>
            <person name="Frampton R.A."/>
            <person name="Sullivan K.L."/>
            <person name="Fiers M.W."/>
            <person name="Crowhurst R.N."/>
            <person name="Pitman A.R."/>
            <person name="Scott I."/>
            <person name="Gudmestad N.C."/>
            <person name="Smith G.R."/>
        </authorList>
    </citation>
    <scope>NUCLEOTIDE SEQUENCE [LARGE SCALE GENOMIC DNA]</scope>
    <source>
        <strain evidence="1 2">LsoNZ1</strain>
    </source>
</reference>
<keyword evidence="2" id="KW-1185">Reference proteome</keyword>
<dbReference type="EMBL" id="JMTK01000002">
    <property type="protein sequence ID" value="KJZ81938.1"/>
    <property type="molecule type" value="Genomic_DNA"/>
</dbReference>